<sequence>MLMSSLMKGIASASIFSLVGFALGFFDHIWLSALMILVTMLISFWLRLKILRNEMHSHIVLGVSVASAISVLFSWRISSDDRAGLVFGLVVITALWAGAYLLLRRAGALRGANTL</sequence>
<dbReference type="Proteomes" id="UP001224412">
    <property type="component" value="Unassembled WGS sequence"/>
</dbReference>
<evidence type="ECO:0000313" key="3">
    <source>
        <dbReference type="Proteomes" id="UP001224412"/>
    </source>
</evidence>
<dbReference type="RefSeq" id="WP_284586898.1">
    <property type="nucleotide sequence ID" value="NZ_JASNUC010000001.1"/>
</dbReference>
<evidence type="ECO:0000313" key="2">
    <source>
        <dbReference type="EMBL" id="MDK4306089.1"/>
    </source>
</evidence>
<feature type="transmembrane region" description="Helical" evidence="1">
    <location>
        <begin position="29"/>
        <end position="46"/>
    </location>
</feature>
<reference evidence="2" key="1">
    <citation type="submission" date="2023-05" db="EMBL/GenBank/DDBJ databases">
        <title>Metabolic capabilities are highly conserved among human nasal-associated Corynebacterium species in pangenomic analyses.</title>
        <authorList>
            <person name="Tran T.H."/>
            <person name="Roberts A.Q."/>
            <person name="Escapa I.F."/>
            <person name="Gao W."/>
            <person name="Conlan S."/>
            <person name="Kong H."/>
            <person name="Segre J.A."/>
            <person name="Kelly M.S."/>
            <person name="Lemon K.P."/>
        </authorList>
    </citation>
    <scope>NUCLEOTIDE SEQUENCE</scope>
    <source>
        <strain evidence="2">KPL2773</strain>
    </source>
</reference>
<keyword evidence="1" id="KW-0812">Transmembrane</keyword>
<dbReference type="EMBL" id="JASNVH010000001">
    <property type="protein sequence ID" value="MDK4306089.1"/>
    <property type="molecule type" value="Genomic_DNA"/>
</dbReference>
<name>A0AAP4F4T7_9CORY</name>
<organism evidence="2 3">
    <name type="scientific">Corynebacterium pseudodiphtheriticum</name>
    <dbReference type="NCBI Taxonomy" id="37637"/>
    <lineage>
        <taxon>Bacteria</taxon>
        <taxon>Bacillati</taxon>
        <taxon>Actinomycetota</taxon>
        <taxon>Actinomycetes</taxon>
        <taxon>Mycobacteriales</taxon>
        <taxon>Corynebacteriaceae</taxon>
        <taxon>Corynebacterium</taxon>
    </lineage>
</organism>
<comment type="caution">
    <text evidence="2">The sequence shown here is derived from an EMBL/GenBank/DDBJ whole genome shotgun (WGS) entry which is preliminary data.</text>
</comment>
<gene>
    <name evidence="2" type="ORF">QPX42_00740</name>
</gene>
<proteinExistence type="predicted"/>
<keyword evidence="1" id="KW-0472">Membrane</keyword>
<keyword evidence="1" id="KW-1133">Transmembrane helix</keyword>
<feature type="transmembrane region" description="Helical" evidence="1">
    <location>
        <begin position="83"/>
        <end position="103"/>
    </location>
</feature>
<protein>
    <submittedName>
        <fullName evidence="2">Uncharacterized protein</fullName>
    </submittedName>
</protein>
<accession>A0AAP4F4T7</accession>
<evidence type="ECO:0000256" key="1">
    <source>
        <dbReference type="SAM" id="Phobius"/>
    </source>
</evidence>
<dbReference type="AlphaFoldDB" id="A0AAP4F4T7"/>
<feature type="transmembrane region" description="Helical" evidence="1">
    <location>
        <begin position="58"/>
        <end position="77"/>
    </location>
</feature>